<dbReference type="AlphaFoldDB" id="A0A2S9QCQ6"/>
<comment type="caution">
    <text evidence="5">The sequence shown here is derived from an EMBL/GenBank/DDBJ whole genome shotgun (WGS) entry which is preliminary data.</text>
</comment>
<reference evidence="5 6" key="1">
    <citation type="submission" date="2018-02" db="EMBL/GenBank/DDBJ databases">
        <title>Whole genome sequencing of endophytic bacterium.</title>
        <authorList>
            <person name="Eedara R."/>
            <person name="Podile A.R."/>
        </authorList>
    </citation>
    <scope>NUCLEOTIDE SEQUENCE [LARGE SCALE GENOMIC DNA]</scope>
    <source>
        <strain evidence="5 6">RP1T</strain>
    </source>
</reference>
<dbReference type="SUPFAM" id="SSF51215">
    <property type="entry name" value="Regulatory protein AraC"/>
    <property type="match status" value="1"/>
</dbReference>
<dbReference type="SMART" id="SM00342">
    <property type="entry name" value="HTH_ARAC"/>
    <property type="match status" value="1"/>
</dbReference>
<evidence type="ECO:0000256" key="1">
    <source>
        <dbReference type="ARBA" id="ARBA00023015"/>
    </source>
</evidence>
<evidence type="ECO:0000313" key="6">
    <source>
        <dbReference type="Proteomes" id="UP000237682"/>
    </source>
</evidence>
<evidence type="ECO:0000256" key="3">
    <source>
        <dbReference type="ARBA" id="ARBA00023163"/>
    </source>
</evidence>
<keyword evidence="6" id="KW-1185">Reference proteome</keyword>
<dbReference type="GO" id="GO:0003700">
    <property type="term" value="F:DNA-binding transcription factor activity"/>
    <property type="evidence" value="ECO:0007669"/>
    <property type="project" value="InterPro"/>
</dbReference>
<dbReference type="Pfam" id="PF12833">
    <property type="entry name" value="HTH_18"/>
    <property type="match status" value="1"/>
</dbReference>
<dbReference type="Pfam" id="PF02311">
    <property type="entry name" value="AraC_binding"/>
    <property type="match status" value="1"/>
</dbReference>
<dbReference type="InterPro" id="IPR003313">
    <property type="entry name" value="AraC-bd"/>
</dbReference>
<organism evidence="5 6">
    <name type="scientific">Labrys okinawensis</name>
    <dbReference type="NCBI Taxonomy" id="346911"/>
    <lineage>
        <taxon>Bacteria</taxon>
        <taxon>Pseudomonadati</taxon>
        <taxon>Pseudomonadota</taxon>
        <taxon>Alphaproteobacteria</taxon>
        <taxon>Hyphomicrobiales</taxon>
        <taxon>Xanthobacteraceae</taxon>
        <taxon>Labrys</taxon>
    </lineage>
</organism>
<dbReference type="InterPro" id="IPR018060">
    <property type="entry name" value="HTH_AraC"/>
</dbReference>
<accession>A0A2S9QCQ6</accession>
<dbReference type="InterPro" id="IPR037923">
    <property type="entry name" value="HTH-like"/>
</dbReference>
<proteinExistence type="predicted"/>
<dbReference type="SUPFAM" id="SSF46689">
    <property type="entry name" value="Homeodomain-like"/>
    <property type="match status" value="2"/>
</dbReference>
<keyword evidence="2" id="KW-0238">DNA-binding</keyword>
<dbReference type="InterPro" id="IPR050204">
    <property type="entry name" value="AraC_XylS_family_regulators"/>
</dbReference>
<dbReference type="Proteomes" id="UP000237682">
    <property type="component" value="Unassembled WGS sequence"/>
</dbReference>
<sequence length="299" mass="32832">MPSHSTAFTTLEDAAERGDAVRFWREQRYDGLECLSAIFRRHRYVPHTHETYAIAAVLDGCEAFSHRGVRHYASPGSFAMVCPDELHDGEPAGEGFVYRVLYPTVDLMRSVAEDTFGRPAAGTLWFDRSVIEDPALAADLVKLQIALGDPAVTLLERDARLSRFFSILLGRWGGHGEPIRLGDESGPLAKARAYLDQHFERDVGLDELAVVAGLNRSHLVRSFRKAMGTTPHAYLIDRRYRAARRLLAAGEGPAEVAAACGFCDQSHLNRVFKARMGVTPGAFRGDGVSASGRQMSAMG</sequence>
<dbReference type="GO" id="GO:0043565">
    <property type="term" value="F:sequence-specific DNA binding"/>
    <property type="evidence" value="ECO:0007669"/>
    <property type="project" value="InterPro"/>
</dbReference>
<keyword evidence="3" id="KW-0804">Transcription</keyword>
<evidence type="ECO:0000313" key="5">
    <source>
        <dbReference type="EMBL" id="PRH87139.1"/>
    </source>
</evidence>
<dbReference type="InterPro" id="IPR009057">
    <property type="entry name" value="Homeodomain-like_sf"/>
</dbReference>
<name>A0A2S9QCQ6_9HYPH</name>
<feature type="domain" description="HTH araC/xylS-type" evidence="4">
    <location>
        <begin position="189"/>
        <end position="286"/>
    </location>
</feature>
<dbReference type="Gene3D" id="1.10.10.60">
    <property type="entry name" value="Homeodomain-like"/>
    <property type="match status" value="1"/>
</dbReference>
<evidence type="ECO:0000259" key="4">
    <source>
        <dbReference type="PROSITE" id="PS01124"/>
    </source>
</evidence>
<protein>
    <submittedName>
        <fullName evidence="5">AraC family transcriptional regulator</fullName>
    </submittedName>
</protein>
<dbReference type="RefSeq" id="WP_105862079.1">
    <property type="nucleotide sequence ID" value="NZ_PUEJ01000004.1"/>
</dbReference>
<gene>
    <name evidence="5" type="ORF">C5L14_10865</name>
</gene>
<dbReference type="PANTHER" id="PTHR46796:SF2">
    <property type="entry name" value="TRANSCRIPTIONAL REGULATORY PROTEIN"/>
    <property type="match status" value="1"/>
</dbReference>
<dbReference type="OrthoDB" id="110167at2"/>
<evidence type="ECO:0000256" key="2">
    <source>
        <dbReference type="ARBA" id="ARBA00023125"/>
    </source>
</evidence>
<dbReference type="EMBL" id="PUEJ01000004">
    <property type="protein sequence ID" value="PRH87139.1"/>
    <property type="molecule type" value="Genomic_DNA"/>
</dbReference>
<dbReference type="PROSITE" id="PS01124">
    <property type="entry name" value="HTH_ARAC_FAMILY_2"/>
    <property type="match status" value="1"/>
</dbReference>
<keyword evidence="1" id="KW-0805">Transcription regulation</keyword>
<dbReference type="PANTHER" id="PTHR46796">
    <property type="entry name" value="HTH-TYPE TRANSCRIPTIONAL ACTIVATOR RHAS-RELATED"/>
    <property type="match status" value="1"/>
</dbReference>